<gene>
    <name evidence="2" type="ORF">RG540_CH13760</name>
</gene>
<dbReference type="RefSeq" id="WP_038585955.1">
    <property type="nucleotide sequence ID" value="NZ_HG938353.1"/>
</dbReference>
<evidence type="ECO:0000313" key="2">
    <source>
        <dbReference type="EMBL" id="CDN47556.1"/>
    </source>
</evidence>
<name>A0A068SP61_NEOGA</name>
<dbReference type="PATRIC" id="fig|1028800.3.peg.1392"/>
<proteinExistence type="predicted"/>
<evidence type="ECO:0000313" key="3">
    <source>
        <dbReference type="Proteomes" id="UP000028181"/>
    </source>
</evidence>
<dbReference type="AlphaFoldDB" id="A0A068SP61"/>
<sequence>MFDRSYRGGDHYSSSTHIKQQPHDAADAARLYGEVEAKAEAKVKRVVHEQLDSIKAEFVKLHAERSVLHFKDNFLVLFKVNGKGMEARVEVEEMEKVRGERGEIVVYRKIAEGITEEILRQLVPHLYSLGRGMR</sequence>
<keyword evidence="3" id="KW-1185">Reference proteome</keyword>
<feature type="compositionally biased region" description="Basic and acidic residues" evidence="1">
    <location>
        <begin position="1"/>
        <end position="10"/>
    </location>
</feature>
<protein>
    <submittedName>
        <fullName evidence="2">Uncharacterized protein</fullName>
    </submittedName>
</protein>
<dbReference type="EMBL" id="HG938353">
    <property type="protein sequence ID" value="CDN47556.1"/>
    <property type="molecule type" value="Genomic_DNA"/>
</dbReference>
<evidence type="ECO:0000256" key="1">
    <source>
        <dbReference type="SAM" id="MobiDB-lite"/>
    </source>
</evidence>
<dbReference type="OrthoDB" id="8456703at2"/>
<accession>A0A068SP61</accession>
<organism evidence="2 3">
    <name type="scientific">Neorhizobium galegae bv. orientalis str. HAMBI 540</name>
    <dbReference type="NCBI Taxonomy" id="1028800"/>
    <lineage>
        <taxon>Bacteria</taxon>
        <taxon>Pseudomonadati</taxon>
        <taxon>Pseudomonadota</taxon>
        <taxon>Alphaproteobacteria</taxon>
        <taxon>Hyphomicrobiales</taxon>
        <taxon>Rhizobiaceae</taxon>
        <taxon>Rhizobium/Agrobacterium group</taxon>
        <taxon>Neorhizobium</taxon>
    </lineage>
</organism>
<dbReference type="Proteomes" id="UP000028181">
    <property type="component" value="Chromosome I"/>
</dbReference>
<dbReference type="KEGG" id="ngg:RG540_CH13760"/>
<feature type="region of interest" description="Disordered" evidence="1">
    <location>
        <begin position="1"/>
        <end position="23"/>
    </location>
</feature>
<reference evidence="3" key="1">
    <citation type="journal article" date="2014" name="BMC Genomics">
        <title>Genome sequencing of two Neorhizobium galegae strains reveals a noeT gene responsible for the unusual acetylation of the nodulation factors.</title>
        <authorList>
            <person name="Osterman J."/>
            <person name="Marsh J."/>
            <person name="Laine P.K."/>
            <person name="Zeng Z."/>
            <person name="Alatalo E."/>
            <person name="Sullivan J.T."/>
            <person name="Young J.P."/>
            <person name="Thomas-Oates J."/>
            <person name="Paulin L."/>
            <person name="Lindstrom K."/>
        </authorList>
    </citation>
    <scope>NUCLEOTIDE SEQUENCE [LARGE SCALE GENOMIC DNA]</scope>
    <source>
        <strain evidence="3">HAMBI 540</strain>
    </source>
</reference>
<dbReference type="GeneID" id="24259182"/>
<dbReference type="HOGENOM" id="CLU_1893984_0_0_5"/>